<dbReference type="InterPro" id="IPR001214">
    <property type="entry name" value="SET_dom"/>
</dbReference>
<feature type="domain" description="SET" evidence="1">
    <location>
        <begin position="30"/>
        <end position="251"/>
    </location>
</feature>
<dbReference type="CDD" id="cd08161">
    <property type="entry name" value="SET"/>
    <property type="match status" value="1"/>
</dbReference>
<dbReference type="PANTHER" id="PTHR46455">
    <property type="entry name" value="SET AND MYND DOMAIN CONTAINING, ARTHROPOD-SPECIFIC, MEMBER 4, ISOFORM A"/>
    <property type="match status" value="1"/>
</dbReference>
<dbReference type="PANTHER" id="PTHR46455:SF3">
    <property type="entry name" value="SET AND MYND DOMAIN CONTAINING, ARTHROPOD-SPECIFIC, MEMBER 9, ISOFORM A-RELATED"/>
    <property type="match status" value="1"/>
</dbReference>
<sequence>MVSRNEEKLNSLIKSYLKKYDCCISGRSQDLWCIKQSPLGGFGIFATQDIEPGELIFLDHPVLLGPRYLNDLPDNCTTCYCKVNIKKCNNCGLLVCESCSISENHLKECNLLQKLKNGHDLLEKNRQLTKCLTPLRSLLLDKEDLKVVASLKSHKGSQHGYEVHTLTEDLKLQFSSEEKEFLYFVCTVLDANAYEVSIESCDSNRGLYPLGSLSNHRCFPNVFHVFDEKHRMVVRASVFIPKNTELFNSYTILLWGTITRITHLKNTKHFICKCDRCKDPSEFGTYLSSVKCKKCPGNLLPINPLQNSNWQCDTCTSVEPLKEVYRTLSLVGSVLRGFNNEFELIHRFLTKKLITLVPDSNQVAVELKKKIIWILGYEQGYLLHELPLELLLLKRQFCKDILDILIKLKRGKCKLRGLLCYELYLCTEELKLRQNFDQCDSKIFEDDSKANLLEAIDILKYDSSVSDSLRQKINENQ</sequence>
<evidence type="ECO:0000313" key="3">
    <source>
        <dbReference type="Proteomes" id="UP001153636"/>
    </source>
</evidence>
<dbReference type="GO" id="GO:0008276">
    <property type="term" value="F:protein methyltransferase activity"/>
    <property type="evidence" value="ECO:0007669"/>
    <property type="project" value="UniProtKB-ARBA"/>
</dbReference>
<dbReference type="GO" id="GO:0008757">
    <property type="term" value="F:S-adenosylmethionine-dependent methyltransferase activity"/>
    <property type="evidence" value="ECO:0007669"/>
    <property type="project" value="UniProtKB-ARBA"/>
</dbReference>
<dbReference type="Proteomes" id="UP001153636">
    <property type="component" value="Chromosome 2"/>
</dbReference>
<dbReference type="PROSITE" id="PS50280">
    <property type="entry name" value="SET"/>
    <property type="match status" value="1"/>
</dbReference>
<dbReference type="GO" id="GO:0008170">
    <property type="term" value="F:N-methyltransferase activity"/>
    <property type="evidence" value="ECO:0007669"/>
    <property type="project" value="UniProtKB-ARBA"/>
</dbReference>
<dbReference type="Pfam" id="PF00856">
    <property type="entry name" value="SET"/>
    <property type="match status" value="1"/>
</dbReference>
<dbReference type="SMART" id="SM00317">
    <property type="entry name" value="SET"/>
    <property type="match status" value="1"/>
</dbReference>
<dbReference type="OrthoDB" id="5945798at2759"/>
<dbReference type="InterPro" id="IPR053010">
    <property type="entry name" value="SET_SmydA-8"/>
</dbReference>
<dbReference type="InterPro" id="IPR046341">
    <property type="entry name" value="SET_dom_sf"/>
</dbReference>
<organism evidence="2 3">
    <name type="scientific">Psylliodes chrysocephalus</name>
    <dbReference type="NCBI Taxonomy" id="3402493"/>
    <lineage>
        <taxon>Eukaryota</taxon>
        <taxon>Metazoa</taxon>
        <taxon>Ecdysozoa</taxon>
        <taxon>Arthropoda</taxon>
        <taxon>Hexapoda</taxon>
        <taxon>Insecta</taxon>
        <taxon>Pterygota</taxon>
        <taxon>Neoptera</taxon>
        <taxon>Endopterygota</taxon>
        <taxon>Coleoptera</taxon>
        <taxon>Polyphaga</taxon>
        <taxon>Cucujiformia</taxon>
        <taxon>Chrysomeloidea</taxon>
        <taxon>Chrysomelidae</taxon>
        <taxon>Galerucinae</taxon>
        <taxon>Alticini</taxon>
        <taxon>Psylliodes</taxon>
    </lineage>
</organism>
<dbReference type="Gene3D" id="6.10.140.2220">
    <property type="match status" value="1"/>
</dbReference>
<protein>
    <recommendedName>
        <fullName evidence="1">SET domain-containing protein</fullName>
    </recommendedName>
</protein>
<reference evidence="2" key="1">
    <citation type="submission" date="2022-01" db="EMBL/GenBank/DDBJ databases">
        <authorList>
            <person name="King R."/>
        </authorList>
    </citation>
    <scope>NUCLEOTIDE SEQUENCE</scope>
</reference>
<proteinExistence type="predicted"/>
<evidence type="ECO:0000259" key="1">
    <source>
        <dbReference type="PROSITE" id="PS50280"/>
    </source>
</evidence>
<dbReference type="AlphaFoldDB" id="A0A9P0CWQ1"/>
<keyword evidence="3" id="KW-1185">Reference proteome</keyword>
<dbReference type="SUPFAM" id="SSF82199">
    <property type="entry name" value="SET domain"/>
    <property type="match status" value="1"/>
</dbReference>
<dbReference type="Gene3D" id="2.170.270.10">
    <property type="entry name" value="SET domain"/>
    <property type="match status" value="1"/>
</dbReference>
<dbReference type="EMBL" id="OV651814">
    <property type="protein sequence ID" value="CAH1105671.1"/>
    <property type="molecule type" value="Genomic_DNA"/>
</dbReference>
<gene>
    <name evidence="2" type="ORF">PSYICH_LOCUS7051</name>
</gene>
<accession>A0A9P0CWQ1</accession>
<dbReference type="CDD" id="cd20071">
    <property type="entry name" value="SET_SMYD"/>
    <property type="match status" value="1"/>
</dbReference>
<name>A0A9P0CWQ1_9CUCU</name>
<dbReference type="Gene3D" id="1.10.220.160">
    <property type="match status" value="1"/>
</dbReference>
<evidence type="ECO:0000313" key="2">
    <source>
        <dbReference type="EMBL" id="CAH1105671.1"/>
    </source>
</evidence>